<keyword evidence="3 7" id="KW-0812">Transmembrane</keyword>
<dbReference type="HAMAP" id="MF_00599">
    <property type="entry name" value="FtsB"/>
    <property type="match status" value="1"/>
</dbReference>
<feature type="topological domain" description="Periplasmic" evidence="7">
    <location>
        <begin position="22"/>
        <end position="123"/>
    </location>
</feature>
<accession>K2KQS0</accession>
<comment type="subcellular location">
    <subcellularLocation>
        <location evidence="7">Cell inner membrane</location>
        <topology evidence="7">Single-pass type II membrane protein</topology>
    </subcellularLocation>
    <text evidence="7">Localizes to the division septum.</text>
</comment>
<dbReference type="GO" id="GO:0005886">
    <property type="term" value="C:plasma membrane"/>
    <property type="evidence" value="ECO:0007669"/>
    <property type="project" value="UniProtKB-SubCell"/>
</dbReference>
<dbReference type="PANTHER" id="PTHR37485">
    <property type="entry name" value="CELL DIVISION PROTEIN FTSB"/>
    <property type="match status" value="1"/>
</dbReference>
<feature type="topological domain" description="Cytoplasmic" evidence="7">
    <location>
        <begin position="1"/>
        <end position="3"/>
    </location>
</feature>
<dbReference type="AlphaFoldDB" id="K2KQS0"/>
<keyword evidence="6 7" id="KW-0131">Cell cycle</keyword>
<keyword evidence="7" id="KW-0997">Cell inner membrane</keyword>
<dbReference type="eggNOG" id="COG2919">
    <property type="taxonomic scope" value="Bacteria"/>
</dbReference>
<dbReference type="RefSeq" id="WP_008487950.1">
    <property type="nucleotide sequence ID" value="NZ_AMRG01000004.1"/>
</dbReference>
<dbReference type="Pfam" id="PF04977">
    <property type="entry name" value="DivIC"/>
    <property type="match status" value="1"/>
</dbReference>
<evidence type="ECO:0000256" key="3">
    <source>
        <dbReference type="ARBA" id="ARBA00022692"/>
    </source>
</evidence>
<keyword evidence="1 7" id="KW-1003">Cell membrane</keyword>
<dbReference type="GO" id="GO:0043093">
    <property type="term" value="P:FtsZ-dependent cytokinesis"/>
    <property type="evidence" value="ECO:0007669"/>
    <property type="project" value="UniProtKB-UniRule"/>
</dbReference>
<proteinExistence type="inferred from homology"/>
<evidence type="ECO:0000256" key="2">
    <source>
        <dbReference type="ARBA" id="ARBA00022618"/>
    </source>
</evidence>
<evidence type="ECO:0000256" key="1">
    <source>
        <dbReference type="ARBA" id="ARBA00022475"/>
    </source>
</evidence>
<comment type="similarity">
    <text evidence="7">Belongs to the FtsB family.</text>
</comment>
<dbReference type="STRING" id="740709.A10D4_04250"/>
<evidence type="ECO:0000256" key="7">
    <source>
        <dbReference type="HAMAP-Rule" id="MF_00599"/>
    </source>
</evidence>
<dbReference type="OrthoDB" id="7061211at2"/>
<protein>
    <recommendedName>
        <fullName evidence="7">Cell division protein FtsB</fullName>
    </recommendedName>
</protein>
<organism evidence="8 9">
    <name type="scientific">Idiomarina xiamenensis 10-D-4</name>
    <dbReference type="NCBI Taxonomy" id="740709"/>
    <lineage>
        <taxon>Bacteria</taxon>
        <taxon>Pseudomonadati</taxon>
        <taxon>Pseudomonadota</taxon>
        <taxon>Gammaproteobacteria</taxon>
        <taxon>Alteromonadales</taxon>
        <taxon>Idiomarinaceae</taxon>
        <taxon>Idiomarina</taxon>
    </lineage>
</organism>
<dbReference type="PATRIC" id="fig|740709.3.peg.859"/>
<dbReference type="InterPro" id="IPR007060">
    <property type="entry name" value="FtsL/DivIC"/>
</dbReference>
<reference evidence="8 9" key="1">
    <citation type="journal article" date="2012" name="J. Bacteriol.">
        <title>Genome Sequence of Idiomarina xiamenensis Type Strain 10-D-4.</title>
        <authorList>
            <person name="Lai Q."/>
            <person name="Wang L."/>
            <person name="Wang W."/>
            <person name="Shao Z."/>
        </authorList>
    </citation>
    <scope>NUCLEOTIDE SEQUENCE [LARGE SCALE GENOMIC DNA]</scope>
    <source>
        <strain evidence="8 9">10-D-4</strain>
    </source>
</reference>
<dbReference type="GO" id="GO:0032153">
    <property type="term" value="C:cell division site"/>
    <property type="evidence" value="ECO:0007669"/>
    <property type="project" value="UniProtKB-UniRule"/>
</dbReference>
<name>K2KQS0_9GAMM</name>
<evidence type="ECO:0000256" key="4">
    <source>
        <dbReference type="ARBA" id="ARBA00022989"/>
    </source>
</evidence>
<evidence type="ECO:0000313" key="9">
    <source>
        <dbReference type="Proteomes" id="UP000014115"/>
    </source>
</evidence>
<gene>
    <name evidence="7" type="primary">ftsB</name>
    <name evidence="8" type="ORF">A10D4_04250</name>
</gene>
<dbReference type="Proteomes" id="UP000014115">
    <property type="component" value="Unassembled WGS sequence"/>
</dbReference>
<dbReference type="PANTHER" id="PTHR37485:SF1">
    <property type="entry name" value="CELL DIVISION PROTEIN FTSB"/>
    <property type="match status" value="1"/>
</dbReference>
<keyword evidence="9" id="KW-1185">Reference proteome</keyword>
<dbReference type="EMBL" id="AMRG01000004">
    <property type="protein sequence ID" value="EKE84794.1"/>
    <property type="molecule type" value="Genomic_DNA"/>
</dbReference>
<comment type="subunit">
    <text evidence="7">Part of a complex composed of FtsB, FtsL and FtsQ.</text>
</comment>
<sequence>MRLVMLVLLGLLLALQYRLWFGKNSLPDYWRVQQEIHHQQQANQKLQQRNDLLFADIRDLRDGEEAIEERARNELGMIKAHETFFRLVPVQSVPVQSVPVQSVPAQSASVKRAVDTAQTNNDL</sequence>
<evidence type="ECO:0000313" key="8">
    <source>
        <dbReference type="EMBL" id="EKE84794.1"/>
    </source>
</evidence>
<dbReference type="Gene3D" id="1.20.5.400">
    <property type="match status" value="1"/>
</dbReference>
<keyword evidence="2 7" id="KW-0132">Cell division</keyword>
<keyword evidence="4 7" id="KW-1133">Transmembrane helix</keyword>
<evidence type="ECO:0000256" key="5">
    <source>
        <dbReference type="ARBA" id="ARBA00023136"/>
    </source>
</evidence>
<evidence type="ECO:0000256" key="6">
    <source>
        <dbReference type="ARBA" id="ARBA00023306"/>
    </source>
</evidence>
<dbReference type="InterPro" id="IPR023081">
    <property type="entry name" value="Cell_div_FtsB"/>
</dbReference>
<comment type="function">
    <text evidence="7">Essential cell division protein. May link together the upstream cell division proteins, which are predominantly cytoplasmic, with the downstream cell division proteins, which are predominantly periplasmic.</text>
</comment>
<keyword evidence="5 7" id="KW-0472">Membrane</keyword>
<dbReference type="GO" id="GO:0030428">
    <property type="term" value="C:cell septum"/>
    <property type="evidence" value="ECO:0007669"/>
    <property type="project" value="TreeGrafter"/>
</dbReference>
<comment type="caution">
    <text evidence="8">The sequence shown here is derived from an EMBL/GenBank/DDBJ whole genome shotgun (WGS) entry which is preliminary data.</text>
</comment>
<dbReference type="NCBIfam" id="NF002058">
    <property type="entry name" value="PRK00888.1"/>
    <property type="match status" value="1"/>
</dbReference>